<dbReference type="GO" id="GO:0004930">
    <property type="term" value="F:G protein-coupled receptor activity"/>
    <property type="evidence" value="ECO:0007669"/>
    <property type="project" value="InterPro"/>
</dbReference>
<organism evidence="7 8">
    <name type="scientific">Oncorhynchus mykiss</name>
    <name type="common">Rainbow trout</name>
    <name type="synonym">Salmo gairdneri</name>
    <dbReference type="NCBI Taxonomy" id="8022"/>
    <lineage>
        <taxon>Eukaryota</taxon>
        <taxon>Metazoa</taxon>
        <taxon>Chordata</taxon>
        <taxon>Craniata</taxon>
        <taxon>Vertebrata</taxon>
        <taxon>Euteleostomi</taxon>
        <taxon>Actinopterygii</taxon>
        <taxon>Neopterygii</taxon>
        <taxon>Teleostei</taxon>
        <taxon>Protacanthopterygii</taxon>
        <taxon>Salmoniformes</taxon>
        <taxon>Salmonidae</taxon>
        <taxon>Salmoninae</taxon>
        <taxon>Oncorhynchus</taxon>
    </lineage>
</organism>
<proteinExistence type="predicted"/>
<comment type="subcellular location">
    <subcellularLocation>
        <location evidence="1">Membrane</location>
    </subcellularLocation>
</comment>
<evidence type="ECO:0000256" key="4">
    <source>
        <dbReference type="ARBA" id="ARBA00023136"/>
    </source>
</evidence>
<dbReference type="SUPFAM" id="SSF81321">
    <property type="entry name" value="Family A G protein-coupled receptor-like"/>
    <property type="match status" value="1"/>
</dbReference>
<feature type="domain" description="G-protein coupled receptors family 1 profile" evidence="6">
    <location>
        <begin position="40"/>
        <end position="285"/>
    </location>
</feature>
<evidence type="ECO:0000313" key="7">
    <source>
        <dbReference type="EMBL" id="CDQ71986.1"/>
    </source>
</evidence>
<evidence type="ECO:0000256" key="3">
    <source>
        <dbReference type="ARBA" id="ARBA00022989"/>
    </source>
</evidence>
<evidence type="ECO:0000256" key="5">
    <source>
        <dbReference type="SAM" id="Phobius"/>
    </source>
</evidence>
<keyword evidence="2 5" id="KW-0812">Transmembrane</keyword>
<dbReference type="PRINTS" id="PR00237">
    <property type="entry name" value="GPCRRHODOPSN"/>
</dbReference>
<dbReference type="GO" id="GO:0004984">
    <property type="term" value="F:olfactory receptor activity"/>
    <property type="evidence" value="ECO:0007669"/>
    <property type="project" value="TreeGrafter"/>
</dbReference>
<dbReference type="InterPro" id="IPR017452">
    <property type="entry name" value="GPCR_Rhodpsn_7TM"/>
</dbReference>
<dbReference type="InterPro" id="IPR052921">
    <property type="entry name" value="GPCR1_Superfamily_Member"/>
</dbReference>
<keyword evidence="3 5" id="KW-1133">Transmembrane helix</keyword>
<keyword evidence="4 5" id="KW-0472">Membrane</keyword>
<feature type="transmembrane region" description="Helical" evidence="5">
    <location>
        <begin position="139"/>
        <end position="163"/>
    </location>
</feature>
<reference evidence="7" key="2">
    <citation type="submission" date="2014-03" db="EMBL/GenBank/DDBJ databases">
        <authorList>
            <person name="Genoscope - CEA"/>
        </authorList>
    </citation>
    <scope>NUCLEOTIDE SEQUENCE</scope>
</reference>
<feature type="transmembrane region" description="Helical" evidence="5">
    <location>
        <begin position="270"/>
        <end position="288"/>
    </location>
</feature>
<feature type="transmembrane region" description="Helical" evidence="5">
    <location>
        <begin position="60"/>
        <end position="80"/>
    </location>
</feature>
<dbReference type="GO" id="GO:0016020">
    <property type="term" value="C:membrane"/>
    <property type="evidence" value="ECO:0007669"/>
    <property type="project" value="UniProtKB-SubCell"/>
</dbReference>
<dbReference type="GO" id="GO:0005549">
    <property type="term" value="F:odorant binding"/>
    <property type="evidence" value="ECO:0007669"/>
    <property type="project" value="TreeGrafter"/>
</dbReference>
<dbReference type="Gene3D" id="1.20.1070.10">
    <property type="entry name" value="Rhodopsin 7-helix transmembrane proteins"/>
    <property type="match status" value="1"/>
</dbReference>
<feature type="transmembrane region" description="Helical" evidence="5">
    <location>
        <begin position="20"/>
        <end position="40"/>
    </location>
</feature>
<dbReference type="AlphaFoldDB" id="A0A060WXN2"/>
<dbReference type="CDD" id="cd00637">
    <property type="entry name" value="7tm_classA_rhodopsin-like"/>
    <property type="match status" value="1"/>
</dbReference>
<dbReference type="PROSITE" id="PS50262">
    <property type="entry name" value="G_PROTEIN_RECEP_F1_2"/>
    <property type="match status" value="1"/>
</dbReference>
<feature type="transmembrane region" description="Helical" evidence="5">
    <location>
        <begin position="86"/>
        <end position="107"/>
    </location>
</feature>
<protein>
    <recommendedName>
        <fullName evidence="6">G-protein coupled receptors family 1 profile domain-containing protein</fullName>
    </recommendedName>
</protein>
<dbReference type="EMBL" id="FR904805">
    <property type="protein sequence ID" value="CDQ71986.1"/>
    <property type="molecule type" value="Genomic_DNA"/>
</dbReference>
<evidence type="ECO:0000259" key="6">
    <source>
        <dbReference type="PROSITE" id="PS50262"/>
    </source>
</evidence>
<sequence length="331" mass="38594">MNFSVDGNVTYVSLNVRDTFVTALTKNIIVVALWISINYINGTFVHTFLKHETFNVNPRYILFIHLVINDMIQLTIAVFLHVISYILFTINVSFCCFLLMIAIFTTLNTPVNLATMALERYIAICIPLRHSQICTVRRTYILIGIIWIMAAIPILPDLFILLATEPLQFFHSKIFCSRDSLFRNPYLIEKKYISHAVYLTVVWFILFYTYFRIMFTAKAAHADARKARNTILLHAVQLLMCMFTYIGPLIDSLMLYIFSTHALEIRFTSYVIVHILPRLISPIVYGLRDQTFCKYLKRYLMCRVNEHLSSKCVPFKHHQPREKVFIDHIAG</sequence>
<dbReference type="Pfam" id="PF00001">
    <property type="entry name" value="7tm_1"/>
    <property type="match status" value="1"/>
</dbReference>
<accession>A0A060WXN2</accession>
<dbReference type="Proteomes" id="UP000193380">
    <property type="component" value="Unassembled WGS sequence"/>
</dbReference>
<dbReference type="STRING" id="8022.A0A060WXN2"/>
<feature type="transmembrane region" description="Helical" evidence="5">
    <location>
        <begin position="192"/>
        <end position="211"/>
    </location>
</feature>
<dbReference type="InterPro" id="IPR000276">
    <property type="entry name" value="GPCR_Rhodpsn"/>
</dbReference>
<reference evidence="7" key="1">
    <citation type="journal article" date="2014" name="Nat. Commun.">
        <title>The rainbow trout genome provides novel insights into evolution after whole-genome duplication in vertebrates.</title>
        <authorList>
            <person name="Berthelot C."/>
            <person name="Brunet F."/>
            <person name="Chalopin D."/>
            <person name="Juanchich A."/>
            <person name="Bernard M."/>
            <person name="Noel B."/>
            <person name="Bento P."/>
            <person name="Da Silva C."/>
            <person name="Labadie K."/>
            <person name="Alberti A."/>
            <person name="Aury J.M."/>
            <person name="Louis A."/>
            <person name="Dehais P."/>
            <person name="Bardou P."/>
            <person name="Montfort J."/>
            <person name="Klopp C."/>
            <person name="Cabau C."/>
            <person name="Gaspin C."/>
            <person name="Thorgaard G.H."/>
            <person name="Boussaha M."/>
            <person name="Quillet E."/>
            <person name="Guyomard R."/>
            <person name="Galiana D."/>
            <person name="Bobe J."/>
            <person name="Volff J.N."/>
            <person name="Genet C."/>
            <person name="Wincker P."/>
            <person name="Jaillon O."/>
            <person name="Roest Crollius H."/>
            <person name="Guiguen Y."/>
        </authorList>
    </citation>
    <scope>NUCLEOTIDE SEQUENCE [LARGE SCALE GENOMIC DNA]</scope>
</reference>
<feature type="transmembrane region" description="Helical" evidence="5">
    <location>
        <begin position="231"/>
        <end position="258"/>
    </location>
</feature>
<evidence type="ECO:0000256" key="1">
    <source>
        <dbReference type="ARBA" id="ARBA00004370"/>
    </source>
</evidence>
<dbReference type="OrthoDB" id="8937503at2759"/>
<dbReference type="PaxDb" id="8022-A0A060WXN2"/>
<evidence type="ECO:0000313" key="8">
    <source>
        <dbReference type="Proteomes" id="UP000193380"/>
    </source>
</evidence>
<name>A0A060WXN2_ONCMY</name>
<dbReference type="FunFam" id="1.20.1070.10:FF:000096">
    <property type="entry name" value="Odorant receptor 131-2"/>
    <property type="match status" value="1"/>
</dbReference>
<gene>
    <name evidence="7" type="ORF">GSONMT00012016001</name>
</gene>
<dbReference type="PANTHER" id="PTHR26451">
    <property type="entry name" value="G_PROTEIN_RECEP_F1_2 DOMAIN-CONTAINING PROTEIN"/>
    <property type="match status" value="1"/>
</dbReference>
<dbReference type="PANTHER" id="PTHR26451:SF998">
    <property type="entry name" value="ODORANT RECEPTOR-RELATED"/>
    <property type="match status" value="1"/>
</dbReference>
<evidence type="ECO:0000256" key="2">
    <source>
        <dbReference type="ARBA" id="ARBA00022692"/>
    </source>
</evidence>